<feature type="compositionally biased region" description="Basic and acidic residues" evidence="1">
    <location>
        <begin position="69"/>
        <end position="91"/>
    </location>
</feature>
<dbReference type="EMBL" id="CP163431">
    <property type="protein sequence ID" value="XDQ00892.1"/>
    <property type="molecule type" value="Genomic_DNA"/>
</dbReference>
<organism evidence="2">
    <name type="scientific">Streptomyces sp. R08</name>
    <dbReference type="NCBI Taxonomy" id="3238624"/>
    <lineage>
        <taxon>Bacteria</taxon>
        <taxon>Bacillati</taxon>
        <taxon>Actinomycetota</taxon>
        <taxon>Actinomycetes</taxon>
        <taxon>Kitasatosporales</taxon>
        <taxon>Streptomycetaceae</taxon>
        <taxon>Streptomyces</taxon>
    </lineage>
</organism>
<dbReference type="RefSeq" id="WP_033282228.1">
    <property type="nucleotide sequence ID" value="NZ_CP163431.1"/>
</dbReference>
<feature type="region of interest" description="Disordered" evidence="1">
    <location>
        <begin position="68"/>
        <end position="91"/>
    </location>
</feature>
<name>A0AB39M4P0_9ACTN</name>
<proteinExistence type="predicted"/>
<evidence type="ECO:0000313" key="2">
    <source>
        <dbReference type="EMBL" id="XDQ00892.1"/>
    </source>
</evidence>
<protein>
    <submittedName>
        <fullName evidence="2">Uncharacterized protein</fullName>
    </submittedName>
</protein>
<accession>A0AB39M4P0</accession>
<gene>
    <name evidence="2" type="ORF">AB5J58_12160</name>
</gene>
<dbReference type="AlphaFoldDB" id="A0AB39M4P0"/>
<sequence>MKGDRVEIVVDAGDTTRTYEVVASRAGRRVETAVRRGVVEVSEVTRSGSVVRTARFMATRVLALVEQPVPREDSSEKAGHTGLPLREDPET</sequence>
<evidence type="ECO:0000256" key="1">
    <source>
        <dbReference type="SAM" id="MobiDB-lite"/>
    </source>
</evidence>
<reference evidence="2" key="1">
    <citation type="submission" date="2024-07" db="EMBL/GenBank/DDBJ databases">
        <authorList>
            <person name="Yu S.T."/>
        </authorList>
    </citation>
    <scope>NUCLEOTIDE SEQUENCE</scope>
    <source>
        <strain evidence="2">R08</strain>
    </source>
</reference>